<reference evidence="4" key="1">
    <citation type="journal article" date="2019" name="Int. J. Syst. Evol. Microbiol.">
        <title>The Global Catalogue of Microorganisms (GCM) 10K type strain sequencing project: providing services to taxonomists for standard genome sequencing and annotation.</title>
        <authorList>
            <consortium name="The Broad Institute Genomics Platform"/>
            <consortium name="The Broad Institute Genome Sequencing Center for Infectious Disease"/>
            <person name="Wu L."/>
            <person name="Ma J."/>
        </authorList>
    </citation>
    <scope>NUCLEOTIDE SEQUENCE [LARGE SCALE GENOMIC DNA]</scope>
    <source>
        <strain evidence="4">JCM 13250</strain>
    </source>
</reference>
<dbReference type="Gene3D" id="3.40.50.1110">
    <property type="entry name" value="SGNH hydrolase"/>
    <property type="match status" value="1"/>
</dbReference>
<evidence type="ECO:0000259" key="2">
    <source>
        <dbReference type="PROSITE" id="PS51173"/>
    </source>
</evidence>
<dbReference type="InterPro" id="IPR051532">
    <property type="entry name" value="Ester_Hydrolysis_Enzymes"/>
</dbReference>
<dbReference type="InterPro" id="IPR013830">
    <property type="entry name" value="SGNH_hydro"/>
</dbReference>
<evidence type="ECO:0000313" key="3">
    <source>
        <dbReference type="EMBL" id="GAA1802095.1"/>
    </source>
</evidence>
<dbReference type="InterPro" id="IPR012291">
    <property type="entry name" value="CBM2_carb-bd_dom_sf"/>
</dbReference>
<feature type="region of interest" description="Disordered" evidence="1">
    <location>
        <begin position="235"/>
        <end position="256"/>
    </location>
</feature>
<dbReference type="SUPFAM" id="SSF49384">
    <property type="entry name" value="Carbohydrate-binding domain"/>
    <property type="match status" value="1"/>
</dbReference>
<dbReference type="InterPro" id="IPR001919">
    <property type="entry name" value="CBD2"/>
</dbReference>
<dbReference type="PROSITE" id="PS51173">
    <property type="entry name" value="CBM2"/>
    <property type="match status" value="1"/>
</dbReference>
<evidence type="ECO:0000313" key="4">
    <source>
        <dbReference type="Proteomes" id="UP001500218"/>
    </source>
</evidence>
<evidence type="ECO:0000256" key="1">
    <source>
        <dbReference type="SAM" id="MobiDB-lite"/>
    </source>
</evidence>
<dbReference type="Pfam" id="PF00553">
    <property type="entry name" value="CBM_2"/>
    <property type="match status" value="1"/>
</dbReference>
<sequence>MRQHRGWLAAGVLAVAAAVAIAGGMATASAESNGGVRVMPLGDSITEGTQVPGGSRIGLWQRLSAGGYRVDFVGSQYNGPSNLGDHDHEGHPGWRIDQIDANIVGWLRTYTPRTVLLHIGTNDILQNYNVSGAPGRLSTLLDRITSTAPNAEVFVAQIITLSNSGQANAVRTFNSALPAIVQSKVNAGKRVHLVDMYSALTTSDLIDGVHPTANGYDKMAARWYAALQSVPGSISTTTPSSSAPTTSAPPRTTAPVTSAVVTSAPVTSAVVTSAPRTSAAAGGCTATYAISNSWPGGFQGAVKVTAGGSAISGWTVTWRYANGQTITQAWNATVSASSGTVTARNVSYNGALGAGASTEFGFIGTAPGANDVPTLSCAAA</sequence>
<accession>A0ABP4Y976</accession>
<keyword evidence="4" id="KW-1185">Reference proteome</keyword>
<dbReference type="PANTHER" id="PTHR30383:SF5">
    <property type="entry name" value="SGNH HYDROLASE-TYPE ESTERASE DOMAIN-CONTAINING PROTEIN"/>
    <property type="match status" value="1"/>
</dbReference>
<dbReference type="EMBL" id="BAAALT010000062">
    <property type="protein sequence ID" value="GAA1802095.1"/>
    <property type="molecule type" value="Genomic_DNA"/>
</dbReference>
<dbReference type="Pfam" id="PF13472">
    <property type="entry name" value="Lipase_GDSL_2"/>
    <property type="match status" value="1"/>
</dbReference>
<name>A0ABP4Y976_9ACTN</name>
<dbReference type="Proteomes" id="UP001500218">
    <property type="component" value="Unassembled WGS sequence"/>
</dbReference>
<dbReference type="Gene3D" id="2.60.40.290">
    <property type="match status" value="1"/>
</dbReference>
<comment type="caution">
    <text evidence="3">The sequence shown here is derived from an EMBL/GenBank/DDBJ whole genome shotgun (WGS) entry which is preliminary data.</text>
</comment>
<dbReference type="InterPro" id="IPR036514">
    <property type="entry name" value="SGNH_hydro_sf"/>
</dbReference>
<dbReference type="SUPFAM" id="SSF52266">
    <property type="entry name" value="SGNH hydrolase"/>
    <property type="match status" value="1"/>
</dbReference>
<organism evidence="3 4">
    <name type="scientific">Luedemannella flava</name>
    <dbReference type="NCBI Taxonomy" id="349316"/>
    <lineage>
        <taxon>Bacteria</taxon>
        <taxon>Bacillati</taxon>
        <taxon>Actinomycetota</taxon>
        <taxon>Actinomycetes</taxon>
        <taxon>Micromonosporales</taxon>
        <taxon>Micromonosporaceae</taxon>
        <taxon>Luedemannella</taxon>
    </lineage>
</organism>
<dbReference type="InterPro" id="IPR008965">
    <property type="entry name" value="CBM2/CBM3_carb-bd_dom_sf"/>
</dbReference>
<feature type="domain" description="CBM2" evidence="2">
    <location>
        <begin position="277"/>
        <end position="380"/>
    </location>
</feature>
<dbReference type="PANTHER" id="PTHR30383">
    <property type="entry name" value="THIOESTERASE 1/PROTEASE 1/LYSOPHOSPHOLIPASE L1"/>
    <property type="match status" value="1"/>
</dbReference>
<protein>
    <recommendedName>
        <fullName evidence="2">CBM2 domain-containing protein</fullName>
    </recommendedName>
</protein>
<gene>
    <name evidence="3" type="ORF">GCM10009682_24960</name>
</gene>
<proteinExistence type="predicted"/>
<dbReference type="SMART" id="SM00637">
    <property type="entry name" value="CBD_II"/>
    <property type="match status" value="1"/>
</dbReference>
<dbReference type="CDD" id="cd01833">
    <property type="entry name" value="XynB_like"/>
    <property type="match status" value="1"/>
</dbReference>
<dbReference type="RefSeq" id="WP_344129827.1">
    <property type="nucleotide sequence ID" value="NZ_BAAALT010000062.1"/>
</dbReference>